<dbReference type="Pfam" id="PF13279">
    <property type="entry name" value="4HBT_2"/>
    <property type="match status" value="1"/>
</dbReference>
<evidence type="ECO:0000313" key="2">
    <source>
        <dbReference type="Proteomes" id="UP001223646"/>
    </source>
</evidence>
<reference evidence="1" key="1">
    <citation type="submission" date="2023-05" db="EMBL/GenBank/DDBJ databases">
        <authorList>
            <person name="Du J."/>
        </authorList>
    </citation>
    <scope>NUCLEOTIDE SEQUENCE</scope>
    <source>
        <strain evidence="1">UMB1064</strain>
    </source>
</reference>
<dbReference type="AlphaFoldDB" id="A0AAW9SSQ8"/>
<gene>
    <name evidence="1" type="ORF">QP460_005980</name>
</gene>
<dbReference type="InterPro" id="IPR050563">
    <property type="entry name" value="4-hydroxybenzoyl-CoA_TE"/>
</dbReference>
<dbReference type="EMBL" id="JASOOY020000020">
    <property type="protein sequence ID" value="MEO3717133.1"/>
    <property type="molecule type" value="Genomic_DNA"/>
</dbReference>
<dbReference type="SUPFAM" id="SSF54637">
    <property type="entry name" value="Thioesterase/thiol ester dehydrase-isomerase"/>
    <property type="match status" value="1"/>
</dbReference>
<dbReference type="GO" id="GO:0047617">
    <property type="term" value="F:fatty acyl-CoA hydrolase activity"/>
    <property type="evidence" value="ECO:0007669"/>
    <property type="project" value="TreeGrafter"/>
</dbReference>
<keyword evidence="1" id="KW-0378">Hydrolase</keyword>
<comment type="caution">
    <text evidence="1">The sequence shown here is derived from an EMBL/GenBank/DDBJ whole genome shotgun (WGS) entry which is preliminary data.</text>
</comment>
<proteinExistence type="predicted"/>
<dbReference type="EC" id="3.1.2.-" evidence="1"/>
<organism evidence="1 2">
    <name type="scientific">Corynebacterium amycolatum</name>
    <dbReference type="NCBI Taxonomy" id="43765"/>
    <lineage>
        <taxon>Bacteria</taxon>
        <taxon>Bacillati</taxon>
        <taxon>Actinomycetota</taxon>
        <taxon>Actinomycetes</taxon>
        <taxon>Mycobacteriales</taxon>
        <taxon>Corynebacteriaceae</taxon>
        <taxon>Corynebacterium</taxon>
    </lineage>
</organism>
<dbReference type="CDD" id="cd00586">
    <property type="entry name" value="4HBT"/>
    <property type="match status" value="1"/>
</dbReference>
<dbReference type="PANTHER" id="PTHR31793">
    <property type="entry name" value="4-HYDROXYBENZOYL-COA THIOESTERASE FAMILY MEMBER"/>
    <property type="match status" value="1"/>
</dbReference>
<protein>
    <submittedName>
        <fullName evidence="1">Thioesterase family protein</fullName>
        <ecNumber evidence="1">3.1.2.-</ecNumber>
    </submittedName>
</protein>
<evidence type="ECO:0000313" key="1">
    <source>
        <dbReference type="EMBL" id="MEO3717133.1"/>
    </source>
</evidence>
<dbReference type="Gene3D" id="3.10.129.10">
    <property type="entry name" value="Hotdog Thioesterase"/>
    <property type="match status" value="1"/>
</dbReference>
<dbReference type="PANTHER" id="PTHR31793:SF24">
    <property type="entry name" value="LONG-CHAIN ACYL-COA THIOESTERASE FADM"/>
    <property type="match status" value="1"/>
</dbReference>
<name>A0AAW9SSQ8_CORAY</name>
<dbReference type="Proteomes" id="UP001223646">
    <property type="component" value="Unassembled WGS sequence"/>
</dbReference>
<accession>A0AAW9SSQ8</accession>
<dbReference type="RefSeq" id="WP_048734885.1">
    <property type="nucleotide sequence ID" value="NZ_JAFJMH010000003.1"/>
</dbReference>
<sequence length="147" mass="16503">MTESAPFRTNVAIRWSDFDQYGHANNTAFLEYAQQARLDFVMRGLGGGAGMPAAVVRRLEIDYVRAILPDTQEVVVETEIINFGRTSFTLRQTISDQHGHIVAVLETVMVMFDLKTAKAVELSPSARRELERFAAPAIEDNKEDQDK</sequence>
<reference evidence="1" key="2">
    <citation type="submission" date="2024-05" db="EMBL/GenBank/DDBJ databases">
        <authorList>
            <person name="Wolfe A."/>
        </authorList>
    </citation>
    <scope>NUCLEOTIDE SEQUENCE</scope>
    <source>
        <strain evidence="1">UMB1064</strain>
    </source>
</reference>
<dbReference type="InterPro" id="IPR029069">
    <property type="entry name" value="HotDog_dom_sf"/>
</dbReference>